<dbReference type="RefSeq" id="WP_055301760.1">
    <property type="nucleotide sequence ID" value="NZ_CYYR01000006.1"/>
</dbReference>
<dbReference type="EMBL" id="CYYR01000006">
    <property type="protein sequence ID" value="CUN73356.1"/>
    <property type="molecule type" value="Genomic_DNA"/>
</dbReference>
<evidence type="ECO:0000313" key="1">
    <source>
        <dbReference type="EMBL" id="CUN73356.1"/>
    </source>
</evidence>
<sequence>MDNLWTNINDNIPMYMNKICKEYNLVCVKISPLKTAMIGDEFAIMIAIDRFDIEIYYLYKKDPDMGKYPCGSFFAQAYDSQDREDLLSGEGADIYISKIVC</sequence>
<name>A0A173ZD07_9FIRM</name>
<evidence type="ECO:0000313" key="2">
    <source>
        <dbReference type="Proteomes" id="UP000095395"/>
    </source>
</evidence>
<protein>
    <submittedName>
        <fullName evidence="1">Uncharacterized protein</fullName>
    </submittedName>
</protein>
<gene>
    <name evidence="1" type="ORF">ERS852392_01233</name>
</gene>
<accession>A0A173ZD07</accession>
<dbReference type="Proteomes" id="UP000095395">
    <property type="component" value="Unassembled WGS sequence"/>
</dbReference>
<dbReference type="AlphaFoldDB" id="A0A173ZD07"/>
<organism evidence="1 2">
    <name type="scientific">Roseburia inulinivorans</name>
    <dbReference type="NCBI Taxonomy" id="360807"/>
    <lineage>
        <taxon>Bacteria</taxon>
        <taxon>Bacillati</taxon>
        <taxon>Bacillota</taxon>
        <taxon>Clostridia</taxon>
        <taxon>Lachnospirales</taxon>
        <taxon>Lachnospiraceae</taxon>
        <taxon>Roseburia</taxon>
    </lineage>
</organism>
<reference evidence="1 2" key="1">
    <citation type="submission" date="2015-09" db="EMBL/GenBank/DDBJ databases">
        <authorList>
            <consortium name="Pathogen Informatics"/>
        </authorList>
    </citation>
    <scope>NUCLEOTIDE SEQUENCE [LARGE SCALE GENOMIC DNA]</scope>
    <source>
        <strain evidence="1 2">2789STDY5608835</strain>
    </source>
</reference>
<proteinExistence type="predicted"/>